<keyword evidence="10" id="KW-1185">Reference proteome</keyword>
<evidence type="ECO:0000313" key="9">
    <source>
        <dbReference type="EMBL" id="AXI04449.1"/>
    </source>
</evidence>
<keyword evidence="4" id="KW-0812">Transmembrane</keyword>
<dbReference type="RefSeq" id="WP_114900513.1">
    <property type="nucleotide sequence ID" value="NZ_CP031222.1"/>
</dbReference>
<evidence type="ECO:0000313" key="10">
    <source>
        <dbReference type="Proteomes" id="UP000253940"/>
    </source>
</evidence>
<dbReference type="KEGG" id="mbah:HYN46_01450"/>
<dbReference type="PANTHER" id="PTHR35093">
    <property type="entry name" value="OUTER MEMBRANE PROTEIN NMB0088-RELATED"/>
    <property type="match status" value="1"/>
</dbReference>
<feature type="chain" id="PRO_5017070824" evidence="8">
    <location>
        <begin position="21"/>
        <end position="551"/>
    </location>
</feature>
<evidence type="ECO:0000256" key="8">
    <source>
        <dbReference type="SAM" id="SignalP"/>
    </source>
</evidence>
<comment type="subcellular location">
    <subcellularLocation>
        <location evidence="1">Cell outer membrane</location>
        <topology evidence="1">Multi-pass membrane protein</topology>
    </subcellularLocation>
</comment>
<evidence type="ECO:0000256" key="3">
    <source>
        <dbReference type="ARBA" id="ARBA00022452"/>
    </source>
</evidence>
<feature type="signal peptide" evidence="8">
    <location>
        <begin position="1"/>
        <end position="20"/>
    </location>
</feature>
<dbReference type="Proteomes" id="UP000253940">
    <property type="component" value="Chromosome"/>
</dbReference>
<reference evidence="9 10" key="1">
    <citation type="submission" date="2018-07" db="EMBL/GenBank/DDBJ databases">
        <title>Genome sequencing of Moraxellaceae gen. HYN0046.</title>
        <authorList>
            <person name="Kim M."/>
            <person name="Yi H."/>
        </authorList>
    </citation>
    <scope>NUCLEOTIDE SEQUENCE [LARGE SCALE GENOMIC DNA]</scope>
    <source>
        <strain evidence="9 10">HYN0046</strain>
    </source>
</reference>
<dbReference type="GO" id="GO:0015483">
    <property type="term" value="F:long-chain fatty acid transporting porin activity"/>
    <property type="evidence" value="ECO:0007669"/>
    <property type="project" value="TreeGrafter"/>
</dbReference>
<protein>
    <submittedName>
        <fullName evidence="9">Long-chain fatty acid ABC transporter</fullName>
    </submittedName>
</protein>
<gene>
    <name evidence="9" type="ORF">HYN46_01450</name>
</gene>
<keyword evidence="3" id="KW-1134">Transmembrane beta strand</keyword>
<proteinExistence type="inferred from homology"/>
<keyword evidence="7" id="KW-0998">Cell outer membrane</keyword>
<name>A0A345PAZ0_9GAMM</name>
<dbReference type="InterPro" id="IPR005017">
    <property type="entry name" value="OMPP1/FadL/TodX"/>
</dbReference>
<dbReference type="AlphaFoldDB" id="A0A345PAZ0"/>
<evidence type="ECO:0000256" key="6">
    <source>
        <dbReference type="ARBA" id="ARBA00023136"/>
    </source>
</evidence>
<dbReference type="SUPFAM" id="SSF56935">
    <property type="entry name" value="Porins"/>
    <property type="match status" value="1"/>
</dbReference>
<dbReference type="PANTHER" id="PTHR35093:SF8">
    <property type="entry name" value="OUTER MEMBRANE PROTEIN NMB0088-RELATED"/>
    <property type="match status" value="1"/>
</dbReference>
<evidence type="ECO:0000256" key="5">
    <source>
        <dbReference type="ARBA" id="ARBA00022729"/>
    </source>
</evidence>
<evidence type="ECO:0000256" key="7">
    <source>
        <dbReference type="ARBA" id="ARBA00023237"/>
    </source>
</evidence>
<evidence type="ECO:0000256" key="1">
    <source>
        <dbReference type="ARBA" id="ARBA00004571"/>
    </source>
</evidence>
<sequence>MSLKAVPALLLLVVNQFAHAELAQNLSVDIRSLSLGNAVTADPPGISAIHFNPAGLSHIQGLQTDVQGLMLNLDIKREFSAPPGFNVFGYSDDPVVCDVPKTQVNSNGLCPNFKTSSSKVNGVSLYVPILDKFVNWPAGLPVTIPFAAIAYRAPGSKITYADAFYAPLAVGFNQKDGDPGNFMGQQVALERITYLSPSASYQISDNLSVGASVGFNYAAVALKTDLRFPNELFGVLRLVDENICAPFKQNGSIVTDLLLFGLCNAKDTLGPFKKVATMEVAMQQTLSPSYNLGLLWEPSNDFAFGMVYQSGATEKLKGHYKVTIDPGAPELIAALNSSVTGQVLSALLGFPGAIPTTSEGIASMTQEYPAHFQAGIKYKVFPDLQVNFDIGWTDYAAWQGLPIVFDRPLAVLQFAKLLAPGVTADSLTVPLNYQSPWNYGIGIEYSMTDRLKLRAGYEPRTSAIPDNQRSTLVPVNGAQLFGLGLGYRFDKDTDIDLTAAFIRSRDSIPANTSNLSNSTAIDNLILNPYAGLDVKTNTKIAILGIAYRTRW</sequence>
<evidence type="ECO:0000256" key="2">
    <source>
        <dbReference type="ARBA" id="ARBA00008163"/>
    </source>
</evidence>
<dbReference type="EMBL" id="CP031222">
    <property type="protein sequence ID" value="AXI04449.1"/>
    <property type="molecule type" value="Genomic_DNA"/>
</dbReference>
<dbReference type="OrthoDB" id="19849at2"/>
<keyword evidence="6" id="KW-0472">Membrane</keyword>
<dbReference type="Pfam" id="PF03349">
    <property type="entry name" value="Toluene_X"/>
    <property type="match status" value="1"/>
</dbReference>
<evidence type="ECO:0000256" key="4">
    <source>
        <dbReference type="ARBA" id="ARBA00022692"/>
    </source>
</evidence>
<keyword evidence="5 8" id="KW-0732">Signal</keyword>
<dbReference type="GO" id="GO:0009279">
    <property type="term" value="C:cell outer membrane"/>
    <property type="evidence" value="ECO:0007669"/>
    <property type="project" value="UniProtKB-SubCell"/>
</dbReference>
<dbReference type="Gene3D" id="2.40.160.60">
    <property type="entry name" value="Outer membrane protein transport protein (OMPP1/FadL/TodX)"/>
    <property type="match status" value="1"/>
</dbReference>
<comment type="similarity">
    <text evidence="2">Belongs to the OmpP1/FadL family.</text>
</comment>
<accession>A0A345PAZ0</accession>
<organism evidence="9 10">
    <name type="scientific">Aquirhabdus parva</name>
    <dbReference type="NCBI Taxonomy" id="2283318"/>
    <lineage>
        <taxon>Bacteria</taxon>
        <taxon>Pseudomonadati</taxon>
        <taxon>Pseudomonadota</taxon>
        <taxon>Gammaproteobacteria</taxon>
        <taxon>Moraxellales</taxon>
        <taxon>Moraxellaceae</taxon>
        <taxon>Aquirhabdus</taxon>
    </lineage>
</organism>